<reference evidence="6 7" key="1">
    <citation type="submission" date="2019-08" db="EMBL/GenBank/DDBJ databases">
        <title>Bacterial whole genome sequence for Glaciihabitans sp. CHu50b-6-2.</title>
        <authorList>
            <person name="Jin L."/>
        </authorList>
    </citation>
    <scope>NUCLEOTIDE SEQUENCE [LARGE SCALE GENOMIC DNA]</scope>
    <source>
        <strain evidence="6 7">CHu50b-6-2</strain>
    </source>
</reference>
<keyword evidence="1" id="KW-0805">Transcription regulation</keyword>
<evidence type="ECO:0000259" key="5">
    <source>
        <dbReference type="PROSITE" id="PS51078"/>
    </source>
</evidence>
<dbReference type="InterPro" id="IPR050707">
    <property type="entry name" value="HTH_MetabolicPath_Reg"/>
</dbReference>
<dbReference type="SMART" id="SM00346">
    <property type="entry name" value="HTH_ICLR"/>
    <property type="match status" value="1"/>
</dbReference>
<dbReference type="PROSITE" id="PS51078">
    <property type="entry name" value="ICLR_ED"/>
    <property type="match status" value="1"/>
</dbReference>
<keyword evidence="2" id="KW-0238">DNA-binding</keyword>
<evidence type="ECO:0000313" key="7">
    <source>
        <dbReference type="Proteomes" id="UP000321379"/>
    </source>
</evidence>
<evidence type="ECO:0000256" key="1">
    <source>
        <dbReference type="ARBA" id="ARBA00023015"/>
    </source>
</evidence>
<evidence type="ECO:0000256" key="3">
    <source>
        <dbReference type="ARBA" id="ARBA00023163"/>
    </source>
</evidence>
<dbReference type="PANTHER" id="PTHR30136">
    <property type="entry name" value="HELIX-TURN-HELIX TRANSCRIPTIONAL REGULATOR, ICLR FAMILY"/>
    <property type="match status" value="1"/>
</dbReference>
<dbReference type="InterPro" id="IPR029016">
    <property type="entry name" value="GAF-like_dom_sf"/>
</dbReference>
<evidence type="ECO:0000256" key="2">
    <source>
        <dbReference type="ARBA" id="ARBA00023125"/>
    </source>
</evidence>
<name>A0A5C8UNP6_9MICO</name>
<dbReference type="Pfam" id="PF01614">
    <property type="entry name" value="IclR_C"/>
    <property type="match status" value="1"/>
</dbReference>
<keyword evidence="7" id="KW-1185">Reference proteome</keyword>
<dbReference type="PANTHER" id="PTHR30136:SF24">
    <property type="entry name" value="HTH-TYPE TRANSCRIPTIONAL REPRESSOR ALLR"/>
    <property type="match status" value="1"/>
</dbReference>
<dbReference type="PROSITE" id="PS51077">
    <property type="entry name" value="HTH_ICLR"/>
    <property type="match status" value="1"/>
</dbReference>
<accession>A0A5C8UNP6</accession>
<dbReference type="GO" id="GO:0003700">
    <property type="term" value="F:DNA-binding transcription factor activity"/>
    <property type="evidence" value="ECO:0007669"/>
    <property type="project" value="TreeGrafter"/>
</dbReference>
<dbReference type="Gene3D" id="3.30.450.40">
    <property type="match status" value="1"/>
</dbReference>
<dbReference type="InterPro" id="IPR014757">
    <property type="entry name" value="Tscrpt_reg_IclR_C"/>
</dbReference>
<dbReference type="SUPFAM" id="SSF46785">
    <property type="entry name" value="Winged helix' DNA-binding domain"/>
    <property type="match status" value="1"/>
</dbReference>
<dbReference type="Proteomes" id="UP000321379">
    <property type="component" value="Unassembled WGS sequence"/>
</dbReference>
<proteinExistence type="predicted"/>
<dbReference type="InterPro" id="IPR005471">
    <property type="entry name" value="Tscrpt_reg_IclR_N"/>
</dbReference>
<dbReference type="RefSeq" id="WP_147784039.1">
    <property type="nucleotide sequence ID" value="NZ_VRMG01000008.1"/>
</dbReference>
<dbReference type="AlphaFoldDB" id="A0A5C8UNP6"/>
<dbReference type="SUPFAM" id="SSF55781">
    <property type="entry name" value="GAF domain-like"/>
    <property type="match status" value="1"/>
</dbReference>
<comment type="caution">
    <text evidence="6">The sequence shown here is derived from an EMBL/GenBank/DDBJ whole genome shotgun (WGS) entry which is preliminary data.</text>
</comment>
<feature type="domain" description="HTH iclR-type" evidence="4">
    <location>
        <begin position="9"/>
        <end position="69"/>
    </location>
</feature>
<feature type="domain" description="IclR-ED" evidence="5">
    <location>
        <begin position="70"/>
        <end position="249"/>
    </location>
</feature>
<dbReference type="Pfam" id="PF09339">
    <property type="entry name" value="HTH_IclR"/>
    <property type="match status" value="1"/>
</dbReference>
<dbReference type="EMBL" id="VRMG01000008">
    <property type="protein sequence ID" value="TXN29996.1"/>
    <property type="molecule type" value="Genomic_DNA"/>
</dbReference>
<evidence type="ECO:0000313" key="6">
    <source>
        <dbReference type="EMBL" id="TXN29996.1"/>
    </source>
</evidence>
<keyword evidence="3" id="KW-0804">Transcription</keyword>
<sequence>MTRPTVRDSSSLAKGLSLLDMFRDGDDALTMRELARRSGLPTSTTHRLVIDLTDSGLLTRGGAGYQLGVKLFELGSLVPRERKLRDIALPFAHNLNEVTQLTANVAVRDGTEIVYIEKVTTRSLTVPHSRAGGRLPLYCTGLGKAILAFSDSVVIEAVLSAELLPLAPRTIVSPVALRRQLEKIREEKVAYDLEESQPALFCVASPIFDRAHHVVAAISVTGATDAREARHLAPTVRATAMALSRELSV</sequence>
<protein>
    <submittedName>
        <fullName evidence="6">IclR family transcriptional regulator</fullName>
    </submittedName>
</protein>
<gene>
    <name evidence="6" type="ORF">FVP33_12775</name>
</gene>
<dbReference type="GO" id="GO:0045892">
    <property type="term" value="P:negative regulation of DNA-templated transcription"/>
    <property type="evidence" value="ECO:0007669"/>
    <property type="project" value="TreeGrafter"/>
</dbReference>
<dbReference type="InterPro" id="IPR036390">
    <property type="entry name" value="WH_DNA-bd_sf"/>
</dbReference>
<dbReference type="InterPro" id="IPR036388">
    <property type="entry name" value="WH-like_DNA-bd_sf"/>
</dbReference>
<dbReference type="Gene3D" id="1.10.10.10">
    <property type="entry name" value="Winged helix-like DNA-binding domain superfamily/Winged helix DNA-binding domain"/>
    <property type="match status" value="1"/>
</dbReference>
<organism evidence="6 7">
    <name type="scientific">Lacisediminihabitans profunda</name>
    <dbReference type="NCBI Taxonomy" id="2594790"/>
    <lineage>
        <taxon>Bacteria</taxon>
        <taxon>Bacillati</taxon>
        <taxon>Actinomycetota</taxon>
        <taxon>Actinomycetes</taxon>
        <taxon>Micrococcales</taxon>
        <taxon>Microbacteriaceae</taxon>
        <taxon>Lacisediminihabitans</taxon>
    </lineage>
</organism>
<evidence type="ECO:0000259" key="4">
    <source>
        <dbReference type="PROSITE" id="PS51077"/>
    </source>
</evidence>
<dbReference type="GO" id="GO:0003677">
    <property type="term" value="F:DNA binding"/>
    <property type="evidence" value="ECO:0007669"/>
    <property type="project" value="UniProtKB-KW"/>
</dbReference>